<evidence type="ECO:0000256" key="3">
    <source>
        <dbReference type="ARBA" id="ARBA00010441"/>
    </source>
</evidence>
<evidence type="ECO:0000313" key="18">
    <source>
        <dbReference type="EMBL" id="ALA59700.1"/>
    </source>
</evidence>
<feature type="transmembrane region" description="Helical" evidence="17">
    <location>
        <begin position="169"/>
        <end position="190"/>
    </location>
</feature>
<keyword evidence="9 17" id="KW-1133">Transmembrane helix</keyword>
<comment type="subcellular location">
    <subcellularLocation>
        <location evidence="1">Membrane</location>
        <topology evidence="1">Multi-pass membrane protein</topology>
    </subcellularLocation>
</comment>
<keyword evidence="11 17" id="KW-0472">Membrane</keyword>
<feature type="transmembrane region" description="Helical" evidence="17">
    <location>
        <begin position="45"/>
        <end position="65"/>
    </location>
</feature>
<keyword evidence="12" id="KW-0594">Phospholipid biosynthesis</keyword>
<comment type="pathway">
    <text evidence="2">Phospholipid metabolism; phosphatidylglycerol biosynthesis; phosphatidylglycerol from CDP-diacylglycerol: step 1/2.</text>
</comment>
<evidence type="ECO:0000256" key="16">
    <source>
        <dbReference type="RuleBase" id="RU003750"/>
    </source>
</evidence>
<dbReference type="GO" id="GO:0016020">
    <property type="term" value="C:membrane"/>
    <property type="evidence" value="ECO:0007669"/>
    <property type="project" value="UniProtKB-SubCell"/>
</dbReference>
<accession>A0A0K2GFG1</accession>
<dbReference type="EC" id="2.7.8.5" evidence="4 15"/>
<keyword evidence="13" id="KW-1208">Phospholipid metabolism</keyword>
<evidence type="ECO:0000256" key="8">
    <source>
        <dbReference type="ARBA" id="ARBA00022692"/>
    </source>
</evidence>
<dbReference type="OrthoDB" id="9796672at2"/>
<protein>
    <recommendedName>
        <fullName evidence="5 15">CDP-diacylglycerol--glycerol-3-phosphate 3-phosphatidyltransferase</fullName>
        <ecNumber evidence="4 15">2.7.8.5</ecNumber>
    </recommendedName>
</protein>
<dbReference type="STRING" id="42253.NITMOv2_3307"/>
<feature type="transmembrane region" description="Helical" evidence="17">
    <location>
        <begin position="140"/>
        <end position="157"/>
    </location>
</feature>
<comment type="catalytic activity">
    <reaction evidence="14">
        <text>a CDP-1,2-diacyl-sn-glycerol + sn-glycerol 3-phosphate = a 1,2-diacyl-sn-glycero-3-phospho-(1'-sn-glycero-3'-phosphate) + CMP + H(+)</text>
        <dbReference type="Rhea" id="RHEA:12593"/>
        <dbReference type="ChEBI" id="CHEBI:15378"/>
        <dbReference type="ChEBI" id="CHEBI:57597"/>
        <dbReference type="ChEBI" id="CHEBI:58332"/>
        <dbReference type="ChEBI" id="CHEBI:60110"/>
        <dbReference type="ChEBI" id="CHEBI:60377"/>
        <dbReference type="EC" id="2.7.8.5"/>
    </reaction>
</comment>
<dbReference type="PIRSF" id="PIRSF000847">
    <property type="entry name" value="Phos_ph_gly_syn"/>
    <property type="match status" value="1"/>
</dbReference>
<evidence type="ECO:0000256" key="6">
    <source>
        <dbReference type="ARBA" id="ARBA00022516"/>
    </source>
</evidence>
<dbReference type="EMBL" id="CP011801">
    <property type="protein sequence ID" value="ALA59700.1"/>
    <property type="molecule type" value="Genomic_DNA"/>
</dbReference>
<evidence type="ECO:0000256" key="7">
    <source>
        <dbReference type="ARBA" id="ARBA00022679"/>
    </source>
</evidence>
<comment type="similarity">
    <text evidence="3 16">Belongs to the CDP-alcohol phosphatidyltransferase class-I family.</text>
</comment>
<dbReference type="PANTHER" id="PTHR14269:SF62">
    <property type="entry name" value="CDP-DIACYLGLYCEROL--GLYCEROL-3-PHOSPHATE 3-PHOSPHATIDYLTRANSFERASE 1, CHLOROPLASTIC"/>
    <property type="match status" value="1"/>
</dbReference>
<evidence type="ECO:0000256" key="1">
    <source>
        <dbReference type="ARBA" id="ARBA00004141"/>
    </source>
</evidence>
<dbReference type="InterPro" id="IPR048254">
    <property type="entry name" value="CDP_ALCOHOL_P_TRANSF_CS"/>
</dbReference>
<dbReference type="InterPro" id="IPR000462">
    <property type="entry name" value="CDP-OH_P_trans"/>
</dbReference>
<dbReference type="Gene3D" id="1.20.120.1760">
    <property type="match status" value="1"/>
</dbReference>
<evidence type="ECO:0000256" key="10">
    <source>
        <dbReference type="ARBA" id="ARBA00023098"/>
    </source>
</evidence>
<dbReference type="KEGG" id="nmv:NITMOv2_3307"/>
<keyword evidence="8 17" id="KW-0812">Transmembrane</keyword>
<proteinExistence type="inferred from homology"/>
<dbReference type="Proteomes" id="UP000069205">
    <property type="component" value="Chromosome"/>
</dbReference>
<dbReference type="PATRIC" id="fig|42253.5.peg.3262"/>
<keyword evidence="10" id="KW-0443">Lipid metabolism</keyword>
<evidence type="ECO:0000256" key="9">
    <source>
        <dbReference type="ARBA" id="ARBA00022989"/>
    </source>
</evidence>
<evidence type="ECO:0000256" key="4">
    <source>
        <dbReference type="ARBA" id="ARBA00013170"/>
    </source>
</evidence>
<dbReference type="GO" id="GO:0046474">
    <property type="term" value="P:glycerophospholipid biosynthetic process"/>
    <property type="evidence" value="ECO:0007669"/>
    <property type="project" value="TreeGrafter"/>
</dbReference>
<name>A0A0K2GFG1_NITMO</name>
<feature type="transmembrane region" description="Helical" evidence="17">
    <location>
        <begin position="86"/>
        <end position="111"/>
    </location>
</feature>
<gene>
    <name evidence="18" type="primary">pgsA</name>
    <name evidence="18" type="ORF">NITMOv2_3307</name>
</gene>
<dbReference type="AlphaFoldDB" id="A0A0K2GFG1"/>
<evidence type="ECO:0000256" key="11">
    <source>
        <dbReference type="ARBA" id="ARBA00023136"/>
    </source>
</evidence>
<organism evidence="18 19">
    <name type="scientific">Nitrospira moscoviensis</name>
    <dbReference type="NCBI Taxonomy" id="42253"/>
    <lineage>
        <taxon>Bacteria</taxon>
        <taxon>Pseudomonadati</taxon>
        <taxon>Nitrospirota</taxon>
        <taxon>Nitrospiria</taxon>
        <taxon>Nitrospirales</taxon>
        <taxon>Nitrospiraceae</taxon>
        <taxon>Nitrospira</taxon>
    </lineage>
</organism>
<dbReference type="RefSeq" id="WP_083448069.1">
    <property type="nucleotide sequence ID" value="NZ_CP011801.1"/>
</dbReference>
<keyword evidence="7 16" id="KW-0808">Transferase</keyword>
<dbReference type="InterPro" id="IPR043130">
    <property type="entry name" value="CDP-OH_PTrfase_TM_dom"/>
</dbReference>
<dbReference type="PANTHER" id="PTHR14269">
    <property type="entry name" value="CDP-DIACYLGLYCEROL--GLYCEROL-3-PHOSPHATE 3-PHOSPHATIDYLTRANSFERASE-RELATED"/>
    <property type="match status" value="1"/>
</dbReference>
<dbReference type="NCBIfam" id="TIGR00560">
    <property type="entry name" value="pgsA"/>
    <property type="match status" value="1"/>
</dbReference>
<keyword evidence="19" id="KW-1185">Reference proteome</keyword>
<dbReference type="InterPro" id="IPR050324">
    <property type="entry name" value="CDP-alcohol_PTase-I"/>
</dbReference>
<evidence type="ECO:0000256" key="2">
    <source>
        <dbReference type="ARBA" id="ARBA00005042"/>
    </source>
</evidence>
<evidence type="ECO:0000256" key="13">
    <source>
        <dbReference type="ARBA" id="ARBA00023264"/>
    </source>
</evidence>
<dbReference type="InterPro" id="IPR004570">
    <property type="entry name" value="Phosphatidylglycerol_P_synth"/>
</dbReference>
<dbReference type="GO" id="GO:0008444">
    <property type="term" value="F:CDP-diacylglycerol-glycerol-3-phosphate 3-phosphatidyltransferase activity"/>
    <property type="evidence" value="ECO:0007669"/>
    <property type="project" value="UniProtKB-UniRule"/>
</dbReference>
<evidence type="ECO:0000256" key="14">
    <source>
        <dbReference type="ARBA" id="ARBA00048586"/>
    </source>
</evidence>
<dbReference type="PROSITE" id="PS00379">
    <property type="entry name" value="CDP_ALCOHOL_P_TRANSF"/>
    <property type="match status" value="1"/>
</dbReference>
<evidence type="ECO:0000313" key="19">
    <source>
        <dbReference type="Proteomes" id="UP000069205"/>
    </source>
</evidence>
<evidence type="ECO:0000256" key="5">
    <source>
        <dbReference type="ARBA" id="ARBA00014944"/>
    </source>
</evidence>
<feature type="transmembrane region" description="Helical" evidence="17">
    <location>
        <begin position="21"/>
        <end position="39"/>
    </location>
</feature>
<dbReference type="Pfam" id="PF01066">
    <property type="entry name" value="CDP-OH_P_transf"/>
    <property type="match status" value="1"/>
</dbReference>
<evidence type="ECO:0000256" key="15">
    <source>
        <dbReference type="NCBIfam" id="TIGR00560"/>
    </source>
</evidence>
<evidence type="ECO:0000256" key="12">
    <source>
        <dbReference type="ARBA" id="ARBA00023209"/>
    </source>
</evidence>
<sequence>MNRVLEMWKEIGQESLNLPNLVTLIRILLIPVFVMLFATPTPERSLIAAVVFVIAAVTDLLDGYLARKSGQVTTLGKLLDPIADKLLVLSALILLVNVDRVSALVAILIIAREVAVTGVRAIAAGEGIIISAETTGKYKMVLQIVAIVFLILEGTAAEALGNLHLPGIATLYFSLLLSYVSGAKYVWSFWNQLAAKGL</sequence>
<evidence type="ECO:0000256" key="17">
    <source>
        <dbReference type="SAM" id="Phobius"/>
    </source>
</evidence>
<reference evidence="18 19" key="1">
    <citation type="journal article" date="2015" name="Proc. Natl. Acad. Sci. U.S.A.">
        <title>Expanded metabolic versatility of ubiquitous nitrite-oxidizing bacteria from the genus Nitrospira.</title>
        <authorList>
            <person name="Koch H."/>
            <person name="Lucker S."/>
            <person name="Albertsen M."/>
            <person name="Kitzinger K."/>
            <person name="Herbold C."/>
            <person name="Spieck E."/>
            <person name="Nielsen P.H."/>
            <person name="Wagner M."/>
            <person name="Daims H."/>
        </authorList>
    </citation>
    <scope>NUCLEOTIDE SEQUENCE [LARGE SCALE GENOMIC DNA]</scope>
    <source>
        <strain evidence="18 19">NSP M-1</strain>
    </source>
</reference>
<keyword evidence="6" id="KW-0444">Lipid biosynthesis</keyword>